<gene>
    <name evidence="4" type="ORF">LX99_00449</name>
</gene>
<keyword evidence="1 2" id="KW-0238">DNA-binding</keyword>
<dbReference type="AlphaFoldDB" id="A0A316HH84"/>
<sequence>MRPRDEHKELLIRQKAIEMIVKEGLDGFGVNKLAKAAGVSPATIYIYHKDKEDLITNLCIGVAEKMMAFSLRNFSPDMDFAAGLKVQWHNRLHYFLENPLDMEFIEIMRYTNFYEKVSQMVTANFGSVLRQFMRNAEEKQQLVPLPFEVYWSVAYAPLYQLIKFHTEGNSYVNSSFVLDDQLLEKALQLVIKALKP</sequence>
<organism evidence="4 5">
    <name type="scientific">Mucilaginibacter oryzae</name>
    <dbReference type="NCBI Taxonomy" id="468058"/>
    <lineage>
        <taxon>Bacteria</taxon>
        <taxon>Pseudomonadati</taxon>
        <taxon>Bacteroidota</taxon>
        <taxon>Sphingobacteriia</taxon>
        <taxon>Sphingobacteriales</taxon>
        <taxon>Sphingobacteriaceae</taxon>
        <taxon>Mucilaginibacter</taxon>
    </lineage>
</organism>
<feature type="DNA-binding region" description="H-T-H motif" evidence="2">
    <location>
        <begin position="29"/>
        <end position="48"/>
    </location>
</feature>
<dbReference type="GO" id="GO:0003677">
    <property type="term" value="F:DNA binding"/>
    <property type="evidence" value="ECO:0007669"/>
    <property type="project" value="UniProtKB-UniRule"/>
</dbReference>
<feature type="domain" description="HTH tetR-type" evidence="3">
    <location>
        <begin position="6"/>
        <end position="66"/>
    </location>
</feature>
<evidence type="ECO:0000313" key="5">
    <source>
        <dbReference type="Proteomes" id="UP000245678"/>
    </source>
</evidence>
<dbReference type="Pfam" id="PF00440">
    <property type="entry name" value="TetR_N"/>
    <property type="match status" value="1"/>
</dbReference>
<dbReference type="PANTHER" id="PTHR43479:SF11">
    <property type="entry name" value="ACREF_ENVCD OPERON REPRESSOR-RELATED"/>
    <property type="match status" value="1"/>
</dbReference>
<dbReference type="SUPFAM" id="SSF46689">
    <property type="entry name" value="Homeodomain-like"/>
    <property type="match status" value="1"/>
</dbReference>
<dbReference type="InterPro" id="IPR009057">
    <property type="entry name" value="Homeodomain-like_sf"/>
</dbReference>
<evidence type="ECO:0000259" key="3">
    <source>
        <dbReference type="PROSITE" id="PS50977"/>
    </source>
</evidence>
<proteinExistence type="predicted"/>
<dbReference type="Gene3D" id="1.10.357.10">
    <property type="entry name" value="Tetracycline Repressor, domain 2"/>
    <property type="match status" value="1"/>
</dbReference>
<evidence type="ECO:0000313" key="4">
    <source>
        <dbReference type="EMBL" id="PWK79988.1"/>
    </source>
</evidence>
<protein>
    <submittedName>
        <fullName evidence="4">TetR family transcriptional regulator</fullName>
    </submittedName>
</protein>
<evidence type="ECO:0000256" key="1">
    <source>
        <dbReference type="ARBA" id="ARBA00023125"/>
    </source>
</evidence>
<dbReference type="RefSeq" id="WP_109606006.1">
    <property type="nucleotide sequence ID" value="NZ_QGHA01000001.1"/>
</dbReference>
<name>A0A316HH84_9SPHI</name>
<evidence type="ECO:0000256" key="2">
    <source>
        <dbReference type="PROSITE-ProRule" id="PRU00335"/>
    </source>
</evidence>
<dbReference type="PANTHER" id="PTHR43479">
    <property type="entry name" value="ACREF/ENVCD OPERON REPRESSOR-RELATED"/>
    <property type="match status" value="1"/>
</dbReference>
<dbReference type="EMBL" id="QGHA01000001">
    <property type="protein sequence ID" value="PWK79988.1"/>
    <property type="molecule type" value="Genomic_DNA"/>
</dbReference>
<dbReference type="InterPro" id="IPR050624">
    <property type="entry name" value="HTH-type_Tx_Regulator"/>
</dbReference>
<dbReference type="PROSITE" id="PS50977">
    <property type="entry name" value="HTH_TETR_2"/>
    <property type="match status" value="1"/>
</dbReference>
<dbReference type="Proteomes" id="UP000245678">
    <property type="component" value="Unassembled WGS sequence"/>
</dbReference>
<reference evidence="4 5" key="1">
    <citation type="submission" date="2018-05" db="EMBL/GenBank/DDBJ databases">
        <title>Genomic Encyclopedia of Archaeal and Bacterial Type Strains, Phase II (KMG-II): from individual species to whole genera.</title>
        <authorList>
            <person name="Goeker M."/>
        </authorList>
    </citation>
    <scope>NUCLEOTIDE SEQUENCE [LARGE SCALE GENOMIC DNA]</scope>
    <source>
        <strain evidence="4 5">DSM 19975</strain>
    </source>
</reference>
<comment type="caution">
    <text evidence="4">The sequence shown here is derived from an EMBL/GenBank/DDBJ whole genome shotgun (WGS) entry which is preliminary data.</text>
</comment>
<dbReference type="InterPro" id="IPR001647">
    <property type="entry name" value="HTH_TetR"/>
</dbReference>
<keyword evidence="5" id="KW-1185">Reference proteome</keyword>
<accession>A0A316HH84</accession>
<dbReference type="PRINTS" id="PR00455">
    <property type="entry name" value="HTHTETR"/>
</dbReference>